<sequence>MDSRALCHTHHESHVRDNFDQADLGVHGLIMGPGLCDCCALRAEQVGDALPSRGKVERRSKGSNILVVDITLMYGRCLDSAIYTAKKMTKEKGPPLCRGPANVRL</sequence>
<name>A0ACB6QHL7_9PLEO</name>
<proteinExistence type="predicted"/>
<accession>A0ACB6QHL7</accession>
<organism evidence="1 2">
    <name type="scientific">Lindgomyces ingoldianus</name>
    <dbReference type="NCBI Taxonomy" id="673940"/>
    <lineage>
        <taxon>Eukaryota</taxon>
        <taxon>Fungi</taxon>
        <taxon>Dikarya</taxon>
        <taxon>Ascomycota</taxon>
        <taxon>Pezizomycotina</taxon>
        <taxon>Dothideomycetes</taxon>
        <taxon>Pleosporomycetidae</taxon>
        <taxon>Pleosporales</taxon>
        <taxon>Lindgomycetaceae</taxon>
        <taxon>Lindgomyces</taxon>
    </lineage>
</organism>
<protein>
    <submittedName>
        <fullName evidence="1">Uncharacterized protein</fullName>
    </submittedName>
</protein>
<dbReference type="EMBL" id="MU003529">
    <property type="protein sequence ID" value="KAF2465607.1"/>
    <property type="molecule type" value="Genomic_DNA"/>
</dbReference>
<reference evidence="1" key="1">
    <citation type="journal article" date="2020" name="Stud. Mycol.">
        <title>101 Dothideomycetes genomes: a test case for predicting lifestyles and emergence of pathogens.</title>
        <authorList>
            <person name="Haridas S."/>
            <person name="Albert R."/>
            <person name="Binder M."/>
            <person name="Bloem J."/>
            <person name="Labutti K."/>
            <person name="Salamov A."/>
            <person name="Andreopoulos B."/>
            <person name="Baker S."/>
            <person name="Barry K."/>
            <person name="Bills G."/>
            <person name="Bluhm B."/>
            <person name="Cannon C."/>
            <person name="Castanera R."/>
            <person name="Culley D."/>
            <person name="Daum C."/>
            <person name="Ezra D."/>
            <person name="Gonzalez J."/>
            <person name="Henrissat B."/>
            <person name="Kuo A."/>
            <person name="Liang C."/>
            <person name="Lipzen A."/>
            <person name="Lutzoni F."/>
            <person name="Magnuson J."/>
            <person name="Mondo S."/>
            <person name="Nolan M."/>
            <person name="Ohm R."/>
            <person name="Pangilinan J."/>
            <person name="Park H.-J."/>
            <person name="Ramirez L."/>
            <person name="Alfaro M."/>
            <person name="Sun H."/>
            <person name="Tritt A."/>
            <person name="Yoshinaga Y."/>
            <person name="Zwiers L.-H."/>
            <person name="Turgeon B."/>
            <person name="Goodwin S."/>
            <person name="Spatafora J."/>
            <person name="Crous P."/>
            <person name="Grigoriev I."/>
        </authorList>
    </citation>
    <scope>NUCLEOTIDE SEQUENCE</scope>
    <source>
        <strain evidence="1">ATCC 200398</strain>
    </source>
</reference>
<dbReference type="Proteomes" id="UP000799755">
    <property type="component" value="Unassembled WGS sequence"/>
</dbReference>
<evidence type="ECO:0000313" key="2">
    <source>
        <dbReference type="Proteomes" id="UP000799755"/>
    </source>
</evidence>
<comment type="caution">
    <text evidence="1">The sequence shown here is derived from an EMBL/GenBank/DDBJ whole genome shotgun (WGS) entry which is preliminary data.</text>
</comment>
<gene>
    <name evidence="1" type="ORF">BDR25DRAFT_85471</name>
</gene>
<keyword evidence="2" id="KW-1185">Reference proteome</keyword>
<evidence type="ECO:0000313" key="1">
    <source>
        <dbReference type="EMBL" id="KAF2465607.1"/>
    </source>
</evidence>